<dbReference type="PROSITE" id="PS51257">
    <property type="entry name" value="PROKAR_LIPOPROTEIN"/>
    <property type="match status" value="1"/>
</dbReference>
<proteinExistence type="predicted"/>
<gene>
    <name evidence="2" type="ORF">CIK91_01335</name>
</gene>
<dbReference type="Proteomes" id="UP000216189">
    <property type="component" value="Unassembled WGS sequence"/>
</dbReference>
<organism evidence="2 3">
    <name type="scientific">Segatella bryantii</name>
    <name type="common">Prevotella bryantii</name>
    <dbReference type="NCBI Taxonomy" id="77095"/>
    <lineage>
        <taxon>Bacteria</taxon>
        <taxon>Pseudomonadati</taxon>
        <taxon>Bacteroidota</taxon>
        <taxon>Bacteroidia</taxon>
        <taxon>Bacteroidales</taxon>
        <taxon>Prevotellaceae</taxon>
        <taxon>Segatella</taxon>
    </lineage>
</organism>
<reference evidence="2 3" key="1">
    <citation type="submission" date="2017-08" db="EMBL/GenBank/DDBJ databases">
        <title>Comparative genomics of non-oral Prevotella species.</title>
        <authorList>
            <person name="Accetto T."/>
            <person name="Nograsek B."/>
            <person name="Avgustin G."/>
        </authorList>
    </citation>
    <scope>NUCLEOTIDE SEQUENCE [LARGE SCALE GENOMIC DNA]</scope>
    <source>
        <strain evidence="2 3">TC1-1</strain>
    </source>
</reference>
<comment type="caution">
    <text evidence="2">The sequence shown here is derived from an EMBL/GenBank/DDBJ whole genome shotgun (WGS) entry which is preliminary data.</text>
</comment>
<accession>A0ABX4EJX5</accession>
<feature type="chain" id="PRO_5046247263" evidence="1">
    <location>
        <begin position="21"/>
        <end position="457"/>
    </location>
</feature>
<dbReference type="EMBL" id="NPJF01000015">
    <property type="protein sequence ID" value="OYP56882.1"/>
    <property type="molecule type" value="Genomic_DNA"/>
</dbReference>
<evidence type="ECO:0000313" key="2">
    <source>
        <dbReference type="EMBL" id="OYP56882.1"/>
    </source>
</evidence>
<protein>
    <submittedName>
        <fullName evidence="2">DUF4836 domain-containing protein</fullName>
    </submittedName>
</protein>
<evidence type="ECO:0000313" key="3">
    <source>
        <dbReference type="Proteomes" id="UP000216189"/>
    </source>
</evidence>
<feature type="signal peptide" evidence="1">
    <location>
        <begin position="1"/>
        <end position="20"/>
    </location>
</feature>
<name>A0ABX4EJX5_SEGBR</name>
<sequence length="457" mass="50399">MIKFSHIIVFSFLLVSLVMSSCSSDDYINSIPKESTALLSLDIPQLANSEGMLGKQNNILKSLFHIDDVSHSGLDVEEKVYMFESSEGNLGLCAKVNDEDDLTNTFENLAKKGFCSKIVKRRGFHFTVIKDSWVAGYSENALLVMGPVVMSAQMDVQQEIAKYLSQEEEEGIKESLLYSRLDSMAAPFALVAQAAALPEKFIAPFTLGAPKDADASQIMLAADISTKNHSLIFQGETFSFNKRIDDSLKKAIQVYRPIKGQYVHTMPSSAILGMFLNVDGTKFLPLMQNDKAMVALLAGLNSAVDMDNIIRSVDGDMAIVSPNYSSDHLSLSMSAKLAHAKWLDDVDYWKQSCPKGGSISDWRKNAFYYRDAKTSYYFGVTSDLQYYSGSSAELADLSILPSPKAMNNDLVHFILGKKMVLVVNLKGVDDKNNPLAVVSSLIEPLFGKINTLVYSLK</sequence>
<dbReference type="InterPro" id="IPR032276">
    <property type="entry name" value="DUF4836"/>
</dbReference>
<dbReference type="RefSeq" id="WP_074548460.1">
    <property type="nucleotide sequence ID" value="NZ_CP091796.1"/>
</dbReference>
<dbReference type="Pfam" id="PF16120">
    <property type="entry name" value="DUF4836"/>
    <property type="match status" value="1"/>
</dbReference>
<keyword evidence="3" id="KW-1185">Reference proteome</keyword>
<keyword evidence="1" id="KW-0732">Signal</keyword>
<evidence type="ECO:0000256" key="1">
    <source>
        <dbReference type="SAM" id="SignalP"/>
    </source>
</evidence>